<feature type="transmembrane region" description="Helical" evidence="6">
    <location>
        <begin position="110"/>
        <end position="132"/>
    </location>
</feature>
<feature type="transmembrane region" description="Helical" evidence="6">
    <location>
        <begin position="220"/>
        <end position="242"/>
    </location>
</feature>
<feature type="transmembrane region" description="Helical" evidence="6">
    <location>
        <begin position="365"/>
        <end position="386"/>
    </location>
</feature>
<feature type="transmembrane region" description="Helical" evidence="6">
    <location>
        <begin position="35"/>
        <end position="61"/>
    </location>
</feature>
<keyword evidence="5 6" id="KW-0472">Membrane</keyword>
<dbReference type="AlphaFoldDB" id="A0A4R5VY54"/>
<keyword evidence="4 6" id="KW-1133">Transmembrane helix</keyword>
<feature type="transmembrane region" description="Helical" evidence="6">
    <location>
        <begin position="181"/>
        <end position="200"/>
    </location>
</feature>
<evidence type="ECO:0000256" key="6">
    <source>
        <dbReference type="SAM" id="Phobius"/>
    </source>
</evidence>
<reference evidence="7 8" key="1">
    <citation type="submission" date="2019-03" db="EMBL/GenBank/DDBJ databases">
        <title>Bacillus niacini sp. nov. a Nicotinate-Metabolizing Mesophile Isolated from Soil.</title>
        <authorList>
            <person name="Zhang G."/>
        </authorList>
    </citation>
    <scope>NUCLEOTIDE SEQUENCE [LARGE SCALE GENOMIC DNA]</scope>
    <source>
        <strain evidence="7 8">WN066</strain>
    </source>
</reference>
<name>A0A4R5VY54_9BACI</name>
<evidence type="ECO:0000313" key="7">
    <source>
        <dbReference type="EMBL" id="TDK64201.1"/>
    </source>
</evidence>
<protein>
    <submittedName>
        <fullName evidence="7">Uncharacterized protein</fullName>
    </submittedName>
</protein>
<feature type="transmembrane region" description="Helical" evidence="6">
    <location>
        <begin position="67"/>
        <end position="90"/>
    </location>
</feature>
<gene>
    <name evidence="7" type="ORF">E2K98_04905</name>
</gene>
<dbReference type="InterPro" id="IPR001248">
    <property type="entry name" value="Pur-cyt_permease"/>
</dbReference>
<comment type="caution">
    <text evidence="7">The sequence shown here is derived from an EMBL/GenBank/DDBJ whole genome shotgun (WGS) entry which is preliminary data.</text>
</comment>
<comment type="similarity">
    <text evidence="2">Belongs to the purine-cytosine permease (2.A.39) family.</text>
</comment>
<evidence type="ECO:0000256" key="3">
    <source>
        <dbReference type="ARBA" id="ARBA00022692"/>
    </source>
</evidence>
<dbReference type="EMBL" id="SMYO01000002">
    <property type="protein sequence ID" value="TDK64201.1"/>
    <property type="molecule type" value="Genomic_DNA"/>
</dbReference>
<feature type="transmembrane region" description="Helical" evidence="6">
    <location>
        <begin position="254"/>
        <end position="275"/>
    </location>
</feature>
<dbReference type="GO" id="GO:0015209">
    <property type="term" value="F:cytosine transmembrane transporter activity"/>
    <property type="evidence" value="ECO:0007669"/>
    <property type="project" value="InterPro"/>
</dbReference>
<evidence type="ECO:0000256" key="4">
    <source>
        <dbReference type="ARBA" id="ARBA00022989"/>
    </source>
</evidence>
<dbReference type="Pfam" id="PF02133">
    <property type="entry name" value="Transp_cyt_pur"/>
    <property type="match status" value="1"/>
</dbReference>
<dbReference type="PANTHER" id="PTHR30569">
    <property type="entry name" value="CYTOSINE TRANSPORTER CODB"/>
    <property type="match status" value="1"/>
</dbReference>
<comment type="subcellular location">
    <subcellularLocation>
        <location evidence="1">Membrane</location>
        <topology evidence="1">Multi-pass membrane protein</topology>
    </subcellularLocation>
</comment>
<sequence length="476" mass="51461">MVLMKAGKNIELSISQEVAQGSWPLPKNKRTWTSWGLAGVALSAGVAAWSYSIGGYVAYYLNATMGTLAMIAGCLVGMFFVVLATVPVSVKYGVENIASSKPIFGQKGSVFAILLQYASIVGWNCLLIILFGKAVSEVLLATGLLHSTSQQIVTAISSLVAISISWISLRGGSAAVKNTSLIISLLVGLTGILIMYKLISTVGITKIFHAKPLASSGDRLWDYTAGFEILVASVLSWWPYMGGIVRMVPSSGKTLWPTMLGMGLPTGVISLIGLYSALATGNYDPTKWFVEVGGIGFGIIALLFLALANIGTAIVGAYTTGIGLRQIKWIEKKTSWNQTTLIVLLPVAIICVFFADQFLNSIPSFLAFLGVVFAPIIGIQITDYFLLRKQRISLNQLYMNGKESKYYFWKGVNVAAFISCIIGFFAYIYLLDPITYKSASFFKYTSASIPVIILSGLCYFLLTKIIVIPSKKGDYL</sequence>
<evidence type="ECO:0000313" key="8">
    <source>
        <dbReference type="Proteomes" id="UP000295132"/>
    </source>
</evidence>
<feature type="transmembrane region" description="Helical" evidence="6">
    <location>
        <begin position="407"/>
        <end position="429"/>
    </location>
</feature>
<organism evidence="7 8">
    <name type="scientific">Bacillus salipaludis</name>
    <dbReference type="NCBI Taxonomy" id="2547811"/>
    <lineage>
        <taxon>Bacteria</taxon>
        <taxon>Bacillati</taxon>
        <taxon>Bacillota</taxon>
        <taxon>Bacilli</taxon>
        <taxon>Bacillales</taxon>
        <taxon>Bacillaceae</taxon>
        <taxon>Bacillus</taxon>
    </lineage>
</organism>
<feature type="transmembrane region" description="Helical" evidence="6">
    <location>
        <begin position="339"/>
        <end position="359"/>
    </location>
</feature>
<proteinExistence type="inferred from homology"/>
<evidence type="ECO:0000256" key="5">
    <source>
        <dbReference type="ARBA" id="ARBA00023136"/>
    </source>
</evidence>
<dbReference type="PANTHER" id="PTHR30569:SF0">
    <property type="entry name" value="CYTOSINE PERMEASE"/>
    <property type="match status" value="1"/>
</dbReference>
<feature type="transmembrane region" description="Helical" evidence="6">
    <location>
        <begin position="441"/>
        <end position="462"/>
    </location>
</feature>
<dbReference type="InterPro" id="IPR030191">
    <property type="entry name" value="CodB"/>
</dbReference>
<evidence type="ECO:0000256" key="2">
    <source>
        <dbReference type="ARBA" id="ARBA00008974"/>
    </source>
</evidence>
<dbReference type="Proteomes" id="UP000295132">
    <property type="component" value="Unassembled WGS sequence"/>
</dbReference>
<dbReference type="Gene3D" id="1.10.4160.10">
    <property type="entry name" value="Hydantoin permease"/>
    <property type="match status" value="1"/>
</dbReference>
<accession>A0A4R5VY54</accession>
<keyword evidence="3 6" id="KW-0812">Transmembrane</keyword>
<feature type="transmembrane region" description="Helical" evidence="6">
    <location>
        <begin position="152"/>
        <end position="169"/>
    </location>
</feature>
<dbReference type="GO" id="GO:0005886">
    <property type="term" value="C:plasma membrane"/>
    <property type="evidence" value="ECO:0007669"/>
    <property type="project" value="TreeGrafter"/>
</dbReference>
<feature type="transmembrane region" description="Helical" evidence="6">
    <location>
        <begin position="295"/>
        <end position="318"/>
    </location>
</feature>
<evidence type="ECO:0000256" key="1">
    <source>
        <dbReference type="ARBA" id="ARBA00004141"/>
    </source>
</evidence>